<evidence type="ECO:0000313" key="4">
    <source>
        <dbReference type="EMBL" id="TKR25253.1"/>
    </source>
</evidence>
<reference evidence="4 5" key="1">
    <citation type="submission" date="2019-04" db="EMBL/GenBank/DDBJ databases">
        <title>Natronomonas sp. F20-122 a newhaloarchaeon isolated from a saline saltern of Isla Bacuta, Huelva, Spain.</title>
        <authorList>
            <person name="Duran-Viseras A."/>
            <person name="Sanchez-Porro C."/>
            <person name="Ventosa A."/>
        </authorList>
    </citation>
    <scope>NUCLEOTIDE SEQUENCE [LARGE SCALE GENOMIC DNA]</scope>
    <source>
        <strain evidence="4 5">F20-122</strain>
    </source>
</reference>
<sequence length="167" mass="18176">MTVRVREAADDDVGAILDVAEAAWYAAYGGALDPSTIAAALVEYYDPELIEAGIDHDAIAFYVAEVDGAVVGFASAEQTWADEVELHTLYVHPDRWGEGIGSALLDRVTEWAREAGVDRITCGVLGDNAIGIGFFEAVGFRRGRRADAEIVGATHEEYEYEYDLRET</sequence>
<dbReference type="OrthoDB" id="11597at2157"/>
<dbReference type="EMBL" id="QKNX01000004">
    <property type="protein sequence ID" value="TKR25253.1"/>
    <property type="molecule type" value="Genomic_DNA"/>
</dbReference>
<keyword evidence="2" id="KW-0012">Acyltransferase</keyword>
<dbReference type="InterPro" id="IPR016181">
    <property type="entry name" value="Acyl_CoA_acyltransferase"/>
</dbReference>
<gene>
    <name evidence="4" type="ORF">DM868_10830</name>
</gene>
<dbReference type="Proteomes" id="UP000308037">
    <property type="component" value="Unassembled WGS sequence"/>
</dbReference>
<evidence type="ECO:0000256" key="2">
    <source>
        <dbReference type="ARBA" id="ARBA00023315"/>
    </source>
</evidence>
<organism evidence="4 5">
    <name type="scientific">Natronomonas salsuginis</name>
    <dbReference type="NCBI Taxonomy" id="2217661"/>
    <lineage>
        <taxon>Archaea</taxon>
        <taxon>Methanobacteriati</taxon>
        <taxon>Methanobacteriota</taxon>
        <taxon>Stenosarchaea group</taxon>
        <taxon>Halobacteria</taxon>
        <taxon>Halobacteriales</taxon>
        <taxon>Natronomonadaceae</taxon>
        <taxon>Natronomonas</taxon>
    </lineage>
</organism>
<dbReference type="AlphaFoldDB" id="A0A4V5ZNH0"/>
<dbReference type="SUPFAM" id="SSF55729">
    <property type="entry name" value="Acyl-CoA N-acyltransferases (Nat)"/>
    <property type="match status" value="1"/>
</dbReference>
<evidence type="ECO:0000313" key="5">
    <source>
        <dbReference type="Proteomes" id="UP000308037"/>
    </source>
</evidence>
<dbReference type="InterPro" id="IPR050832">
    <property type="entry name" value="Bact_Acetyltransf"/>
</dbReference>
<dbReference type="InterPro" id="IPR017255">
    <property type="entry name" value="AcTrfase_GNAT_prd"/>
</dbReference>
<accession>A0A4V5ZNH0</accession>
<name>A0A4V5ZNH0_9EURY</name>
<dbReference type="Pfam" id="PF00583">
    <property type="entry name" value="Acetyltransf_1"/>
    <property type="match status" value="1"/>
</dbReference>
<feature type="domain" description="N-acetyltransferase" evidence="3">
    <location>
        <begin position="3"/>
        <end position="165"/>
    </location>
</feature>
<dbReference type="RefSeq" id="WP_137276892.1">
    <property type="nucleotide sequence ID" value="NZ_QKNX01000004.1"/>
</dbReference>
<keyword evidence="5" id="KW-1185">Reference proteome</keyword>
<dbReference type="Gene3D" id="3.40.630.30">
    <property type="match status" value="1"/>
</dbReference>
<dbReference type="CDD" id="cd04301">
    <property type="entry name" value="NAT_SF"/>
    <property type="match status" value="1"/>
</dbReference>
<evidence type="ECO:0000256" key="1">
    <source>
        <dbReference type="ARBA" id="ARBA00022679"/>
    </source>
</evidence>
<evidence type="ECO:0000259" key="3">
    <source>
        <dbReference type="PROSITE" id="PS51186"/>
    </source>
</evidence>
<dbReference type="GO" id="GO:0016747">
    <property type="term" value="F:acyltransferase activity, transferring groups other than amino-acyl groups"/>
    <property type="evidence" value="ECO:0007669"/>
    <property type="project" value="InterPro"/>
</dbReference>
<comment type="caution">
    <text evidence="4">The sequence shown here is derived from an EMBL/GenBank/DDBJ whole genome shotgun (WGS) entry which is preliminary data.</text>
</comment>
<dbReference type="InterPro" id="IPR000182">
    <property type="entry name" value="GNAT_dom"/>
</dbReference>
<protein>
    <submittedName>
        <fullName evidence="4">GNAT family N-acetyltransferase</fullName>
    </submittedName>
</protein>
<keyword evidence="1 4" id="KW-0808">Transferase</keyword>
<proteinExistence type="predicted"/>
<dbReference type="PROSITE" id="PS51186">
    <property type="entry name" value="GNAT"/>
    <property type="match status" value="1"/>
</dbReference>
<dbReference type="PIRSF" id="PIRSF037663">
    <property type="entry name" value="Acetyltransf_GNAT_prd"/>
    <property type="match status" value="1"/>
</dbReference>
<dbReference type="PANTHER" id="PTHR43877">
    <property type="entry name" value="AMINOALKYLPHOSPHONATE N-ACETYLTRANSFERASE-RELATED-RELATED"/>
    <property type="match status" value="1"/>
</dbReference>